<protein>
    <submittedName>
        <fullName evidence="2">Uncharacterized protein</fullName>
    </submittedName>
</protein>
<feature type="region of interest" description="Disordered" evidence="1">
    <location>
        <begin position="1"/>
        <end position="36"/>
    </location>
</feature>
<keyword evidence="3" id="KW-1185">Reference proteome</keyword>
<dbReference type="RefSeq" id="WP_163902085.1">
    <property type="nucleotide sequence ID" value="NZ_CP048427.1"/>
</dbReference>
<proteinExistence type="predicted"/>
<evidence type="ECO:0000313" key="3">
    <source>
        <dbReference type="Proteomes" id="UP000477849"/>
    </source>
</evidence>
<dbReference type="EMBL" id="JAAKZH010000005">
    <property type="protein sequence ID" value="NGO65394.1"/>
    <property type="molecule type" value="Genomic_DNA"/>
</dbReference>
<feature type="compositionally biased region" description="Basic and acidic residues" evidence="1">
    <location>
        <begin position="8"/>
        <end position="19"/>
    </location>
</feature>
<sequence length="64" mass="6761">MATITVKGKADQRQRKKSSENATIFGGINHQTDAGNPTLSALGTGCERIGDESLTQDDSVFVHG</sequence>
<dbReference type="AlphaFoldDB" id="A0A6M1RUK9"/>
<organism evidence="2 3">
    <name type="scientific">Rhizobium daejeonense</name>
    <dbReference type="NCBI Taxonomy" id="240521"/>
    <lineage>
        <taxon>Bacteria</taxon>
        <taxon>Pseudomonadati</taxon>
        <taxon>Pseudomonadota</taxon>
        <taxon>Alphaproteobacteria</taxon>
        <taxon>Hyphomicrobiales</taxon>
        <taxon>Rhizobiaceae</taxon>
        <taxon>Rhizobium/Agrobacterium group</taxon>
        <taxon>Rhizobium</taxon>
    </lineage>
</organism>
<evidence type="ECO:0000313" key="2">
    <source>
        <dbReference type="EMBL" id="NGO65394.1"/>
    </source>
</evidence>
<comment type="caution">
    <text evidence="2">The sequence shown here is derived from an EMBL/GenBank/DDBJ whole genome shotgun (WGS) entry which is preliminary data.</text>
</comment>
<reference evidence="2 3" key="1">
    <citation type="submission" date="2020-02" db="EMBL/GenBank/DDBJ databases">
        <title>Genome sequence of the type strain CCBAU10050 of Rhizobium daejeonense.</title>
        <authorList>
            <person name="Gao J."/>
            <person name="Sun J."/>
        </authorList>
    </citation>
    <scope>NUCLEOTIDE SEQUENCE [LARGE SCALE GENOMIC DNA]</scope>
    <source>
        <strain evidence="2 3">CCBAU10050</strain>
    </source>
</reference>
<evidence type="ECO:0000256" key="1">
    <source>
        <dbReference type="SAM" id="MobiDB-lite"/>
    </source>
</evidence>
<accession>A0A6M1RUK9</accession>
<gene>
    <name evidence="2" type="ORF">G6N76_17120</name>
</gene>
<dbReference type="Proteomes" id="UP000477849">
    <property type="component" value="Unassembled WGS sequence"/>
</dbReference>
<name>A0A6M1RUK9_9HYPH</name>